<dbReference type="Gene3D" id="1.20.1270.10">
    <property type="match status" value="1"/>
</dbReference>
<dbReference type="Proteomes" id="UP000230069">
    <property type="component" value="Unassembled WGS sequence"/>
</dbReference>
<gene>
    <name evidence="1" type="ORF">AQUCO_01400784v1</name>
</gene>
<organism evidence="1 2">
    <name type="scientific">Aquilegia coerulea</name>
    <name type="common">Rocky mountain columbine</name>
    <dbReference type="NCBI Taxonomy" id="218851"/>
    <lineage>
        <taxon>Eukaryota</taxon>
        <taxon>Viridiplantae</taxon>
        <taxon>Streptophyta</taxon>
        <taxon>Embryophyta</taxon>
        <taxon>Tracheophyta</taxon>
        <taxon>Spermatophyta</taxon>
        <taxon>Magnoliopsida</taxon>
        <taxon>Ranunculales</taxon>
        <taxon>Ranunculaceae</taxon>
        <taxon>Thalictroideae</taxon>
        <taxon>Aquilegia</taxon>
    </lineage>
</organism>
<dbReference type="InterPro" id="IPR029048">
    <property type="entry name" value="HSP70_C_sf"/>
</dbReference>
<sequence>ATCCKTRSLVGRMFRQRLQSVVKDVFQKKPINKIVTEARLLAQYCQERIALNQSKKVCSRYASEFEKNLQENKDKIPVEAAEELEDAIASLKTVVDESDEKFGIAIRRLRRKVVDEKDKDKLFHLLLDTNSKVQKYT</sequence>
<reference evidence="1 2" key="1">
    <citation type="submission" date="2017-09" db="EMBL/GenBank/DDBJ databases">
        <title>WGS assembly of Aquilegia coerulea Goldsmith.</title>
        <authorList>
            <person name="Hodges S."/>
            <person name="Kramer E."/>
            <person name="Nordborg M."/>
            <person name="Tomkins J."/>
            <person name="Borevitz J."/>
            <person name="Derieg N."/>
            <person name="Yan J."/>
            <person name="Mihaltcheva S."/>
            <person name="Hayes R.D."/>
            <person name="Rokhsar D."/>
        </authorList>
    </citation>
    <scope>NUCLEOTIDE SEQUENCE [LARGE SCALE GENOMIC DNA]</scope>
    <source>
        <strain evidence="2">cv. Goldsmith</strain>
    </source>
</reference>
<dbReference type="EMBL" id="KZ305031">
    <property type="protein sequence ID" value="PIA48413.1"/>
    <property type="molecule type" value="Genomic_DNA"/>
</dbReference>
<evidence type="ECO:0000313" key="2">
    <source>
        <dbReference type="Proteomes" id="UP000230069"/>
    </source>
</evidence>
<dbReference type="AlphaFoldDB" id="A0A2G5DY07"/>
<keyword evidence="2" id="KW-1185">Reference proteome</keyword>
<protein>
    <submittedName>
        <fullName evidence="1">Uncharacterized protein</fullName>
    </submittedName>
</protein>
<proteinExistence type="predicted"/>
<name>A0A2G5DY07_AQUCA</name>
<evidence type="ECO:0000313" key="1">
    <source>
        <dbReference type="EMBL" id="PIA48413.1"/>
    </source>
</evidence>
<accession>A0A2G5DY07</accession>
<feature type="non-terminal residue" evidence="1">
    <location>
        <position position="1"/>
    </location>
</feature>